<accession>A0A8H7V2B7</accession>
<dbReference type="EMBL" id="JAEPRC010000127">
    <property type="protein sequence ID" value="KAG2207576.1"/>
    <property type="molecule type" value="Genomic_DNA"/>
</dbReference>
<keyword evidence="2" id="KW-1185">Reference proteome</keyword>
<dbReference type="Proteomes" id="UP000650833">
    <property type="component" value="Unassembled WGS sequence"/>
</dbReference>
<feature type="non-terminal residue" evidence="1">
    <location>
        <position position="1"/>
    </location>
</feature>
<name>A0A8H7V2B7_9FUNG</name>
<comment type="caution">
    <text evidence="1">The sequence shown here is derived from an EMBL/GenBank/DDBJ whole genome shotgun (WGS) entry which is preliminary data.</text>
</comment>
<gene>
    <name evidence="1" type="ORF">INT46_005096</name>
</gene>
<sequence length="186" mass="21351">FMRFISSSSFNSITIINKKPDSRFSNSRKSIKTSAVFQLPDIWKRVNSLSRKLPYNQVSKSNIDCNMFDFSLANQNDYYHDFLVPQANQLCPFISQAISSIAVKKMTLGEIENWLRENVKKIAKAKEIQLCLENCSIFTKVIHNGIVYWQLEHGRLKLHSFGQNILDTGVAGGIEFWQGKHPMMSL</sequence>
<evidence type="ECO:0000313" key="2">
    <source>
        <dbReference type="Proteomes" id="UP000650833"/>
    </source>
</evidence>
<dbReference type="OrthoDB" id="2253044at2759"/>
<proteinExistence type="predicted"/>
<evidence type="ECO:0000313" key="1">
    <source>
        <dbReference type="EMBL" id="KAG2207576.1"/>
    </source>
</evidence>
<organism evidence="1 2">
    <name type="scientific">Mucor plumbeus</name>
    <dbReference type="NCBI Taxonomy" id="97098"/>
    <lineage>
        <taxon>Eukaryota</taxon>
        <taxon>Fungi</taxon>
        <taxon>Fungi incertae sedis</taxon>
        <taxon>Mucoromycota</taxon>
        <taxon>Mucoromycotina</taxon>
        <taxon>Mucoromycetes</taxon>
        <taxon>Mucorales</taxon>
        <taxon>Mucorineae</taxon>
        <taxon>Mucoraceae</taxon>
        <taxon>Mucor</taxon>
    </lineage>
</organism>
<protein>
    <submittedName>
        <fullName evidence="1">Uncharacterized protein</fullName>
    </submittedName>
</protein>
<reference evidence="1" key="1">
    <citation type="submission" date="2020-12" db="EMBL/GenBank/DDBJ databases">
        <title>Metabolic potential, ecology and presence of endohyphal bacteria is reflected in genomic diversity of Mucoromycotina.</title>
        <authorList>
            <person name="Muszewska A."/>
            <person name="Okrasinska A."/>
            <person name="Steczkiewicz K."/>
            <person name="Drgas O."/>
            <person name="Orlowska M."/>
            <person name="Perlinska-Lenart U."/>
            <person name="Aleksandrzak-Piekarczyk T."/>
            <person name="Szatraj K."/>
            <person name="Zielenkiewicz U."/>
            <person name="Pilsyk S."/>
            <person name="Malc E."/>
            <person name="Mieczkowski P."/>
            <person name="Kruszewska J.S."/>
            <person name="Biernat P."/>
            <person name="Pawlowska J."/>
        </authorList>
    </citation>
    <scope>NUCLEOTIDE SEQUENCE</scope>
    <source>
        <strain evidence="1">CBS 226.32</strain>
    </source>
</reference>
<dbReference type="AlphaFoldDB" id="A0A8H7V2B7"/>